<accession>A0A024QDU7</accession>
<feature type="transmembrane region" description="Helical" evidence="1">
    <location>
        <begin position="284"/>
        <end position="302"/>
    </location>
</feature>
<name>A0A024QDU7_9BACI</name>
<keyword evidence="4" id="KW-1185">Reference proteome</keyword>
<dbReference type="EMBL" id="CCDP010000002">
    <property type="protein sequence ID" value="CDQ40674.1"/>
    <property type="molecule type" value="Genomic_DNA"/>
</dbReference>
<evidence type="ECO:0000313" key="4">
    <source>
        <dbReference type="Proteomes" id="UP000028875"/>
    </source>
</evidence>
<evidence type="ECO:0000256" key="1">
    <source>
        <dbReference type="SAM" id="Phobius"/>
    </source>
</evidence>
<sequence>MTTMTPVNEKDRLRWIDAARGFALFGILVVNIGAFSAPFFIYGGEGIVWNSSIDRLAQAVIDIFFQASFYTLFSFLFGFGLQLMKDRLTSRRVSVYPILIRRMLILTGIGLVHAFLIWHGDILLTYGIIGLISLLFLNQRDKTIRRFGISLLVIIVGLFTVMLYSSRQFLDTYDQMLISQAFENYQSSSMAAILSQNYQDWMYANGGIGLILSISTILPLFLFGMYVARKRWLHQPTQHRSILFKLWFYSSILFLILKLGPYFYGNPAWFSMIQDNIGGTFSALFYITSVTLIAQTSVGEWCMRPFVYVGRMALSNYISQSVICFLLFYGIGIGLYGKVSPILGIVMAIVIYSLQVVYSKWWFTHYQFGPLEWVWRSLTYKKKQTFRRRNKSSLK</sequence>
<dbReference type="eggNOG" id="COG2311">
    <property type="taxonomic scope" value="Bacteria"/>
</dbReference>
<keyword evidence="1" id="KW-0812">Transmembrane</keyword>
<keyword evidence="1" id="KW-1133">Transmembrane helix</keyword>
<dbReference type="STRING" id="1462526.BN990_03001"/>
<feature type="transmembrane region" description="Helical" evidence="1">
    <location>
        <begin position="246"/>
        <end position="264"/>
    </location>
</feature>
<feature type="transmembrane region" description="Helical" evidence="1">
    <location>
        <begin position="95"/>
        <end position="116"/>
    </location>
</feature>
<reference evidence="3 4" key="1">
    <citation type="submission" date="2014-03" db="EMBL/GenBank/DDBJ databases">
        <authorList>
            <person name="Urmite Genomes U."/>
        </authorList>
    </citation>
    <scope>NUCLEOTIDE SEQUENCE [LARGE SCALE GENOMIC DNA]</scope>
    <source>
        <strain evidence="3 4">Vm-5</strain>
    </source>
</reference>
<feature type="transmembrane region" description="Helical" evidence="1">
    <location>
        <begin position="63"/>
        <end position="83"/>
    </location>
</feature>
<comment type="caution">
    <text evidence="3">The sequence shown here is derived from an EMBL/GenBank/DDBJ whole genome shotgun (WGS) entry which is preliminary data.</text>
</comment>
<protein>
    <submittedName>
        <fullName evidence="3">Putative membrane protein</fullName>
    </submittedName>
</protein>
<evidence type="ECO:0000259" key="2">
    <source>
        <dbReference type="Pfam" id="PF04235"/>
    </source>
</evidence>
<proteinExistence type="predicted"/>
<gene>
    <name evidence="3" type="ORF">BN990_03001</name>
</gene>
<feature type="transmembrane region" description="Helical" evidence="1">
    <location>
        <begin position="21"/>
        <end position="43"/>
    </location>
</feature>
<dbReference type="PANTHER" id="PTHR30590:SF2">
    <property type="entry name" value="INNER MEMBRANE PROTEIN"/>
    <property type="match status" value="1"/>
</dbReference>
<reference evidence="4" key="2">
    <citation type="submission" date="2014-05" db="EMBL/GenBank/DDBJ databases">
        <title>Draft genome sequence of Virgibacillus massiliensis Vm-5.</title>
        <authorList>
            <person name="Khelaifia S."/>
            <person name="Croce O."/>
            <person name="Lagier J.C."/>
            <person name="Raoult D."/>
        </authorList>
    </citation>
    <scope>NUCLEOTIDE SEQUENCE [LARGE SCALE GENOMIC DNA]</scope>
    <source>
        <strain evidence="4">Vm-5</strain>
    </source>
</reference>
<dbReference type="Proteomes" id="UP000028875">
    <property type="component" value="Unassembled WGS sequence"/>
</dbReference>
<dbReference type="Pfam" id="PF04235">
    <property type="entry name" value="DUF418"/>
    <property type="match status" value="1"/>
</dbReference>
<keyword evidence="1" id="KW-0472">Membrane</keyword>
<dbReference type="InterPro" id="IPR052529">
    <property type="entry name" value="Bact_Transport_Assoc"/>
</dbReference>
<feature type="transmembrane region" description="Helical" evidence="1">
    <location>
        <begin position="147"/>
        <end position="166"/>
    </location>
</feature>
<feature type="transmembrane region" description="Helical" evidence="1">
    <location>
        <begin position="342"/>
        <end position="363"/>
    </location>
</feature>
<dbReference type="AlphaFoldDB" id="A0A024QDU7"/>
<feature type="domain" description="DUF418" evidence="2">
    <location>
        <begin position="228"/>
        <end position="382"/>
    </location>
</feature>
<feature type="transmembrane region" description="Helical" evidence="1">
    <location>
        <begin position="203"/>
        <end position="226"/>
    </location>
</feature>
<feature type="transmembrane region" description="Helical" evidence="1">
    <location>
        <begin position="122"/>
        <end position="138"/>
    </location>
</feature>
<dbReference type="RefSeq" id="WP_031335773.1">
    <property type="nucleotide sequence ID" value="NZ_BNER01000006.1"/>
</dbReference>
<organism evidence="3 4">
    <name type="scientific">Virgibacillus massiliensis</name>
    <dbReference type="NCBI Taxonomy" id="1462526"/>
    <lineage>
        <taxon>Bacteria</taxon>
        <taxon>Bacillati</taxon>
        <taxon>Bacillota</taxon>
        <taxon>Bacilli</taxon>
        <taxon>Bacillales</taxon>
        <taxon>Bacillaceae</taxon>
        <taxon>Virgibacillus</taxon>
    </lineage>
</organism>
<feature type="transmembrane region" description="Helical" evidence="1">
    <location>
        <begin position="314"/>
        <end position="336"/>
    </location>
</feature>
<dbReference type="InterPro" id="IPR007349">
    <property type="entry name" value="DUF418"/>
</dbReference>
<dbReference type="OrthoDB" id="9807744at2"/>
<dbReference type="PANTHER" id="PTHR30590">
    <property type="entry name" value="INNER MEMBRANE PROTEIN"/>
    <property type="match status" value="1"/>
</dbReference>
<evidence type="ECO:0000313" key="3">
    <source>
        <dbReference type="EMBL" id="CDQ40674.1"/>
    </source>
</evidence>